<evidence type="ECO:0000256" key="1">
    <source>
        <dbReference type="SAM" id="MobiDB-lite"/>
    </source>
</evidence>
<gene>
    <name evidence="2" type="ORF">EDB81DRAFT_768356</name>
</gene>
<feature type="region of interest" description="Disordered" evidence="1">
    <location>
        <begin position="173"/>
        <end position="195"/>
    </location>
</feature>
<accession>A0A9P9D494</accession>
<comment type="caution">
    <text evidence="2">The sequence shown here is derived from an EMBL/GenBank/DDBJ whole genome shotgun (WGS) entry which is preliminary data.</text>
</comment>
<sequence length="240" mass="26242">MNTDDQGIMTIAAQTGATLSTFLEAKIADVCERTLAERLTDINKTIDVLQASLQSTVMSLDSIHAQLRTQPVASAPASSLDIDSSTLHRKSGSNEAGDIVPPVRPMASHYHVLGDQSQTHPEGSPTVSTQRRSRRRRARLAAASRHSTTQICDDQQVLQLLSGLKPLTQELGIFKTTPPSRGHSRPPTNRSKRRRQALMSRVFTDSRSSNATTRVVQNTDKLTVVARSDPERGTGYLYSV</sequence>
<evidence type="ECO:0000313" key="3">
    <source>
        <dbReference type="Proteomes" id="UP000738349"/>
    </source>
</evidence>
<proteinExistence type="predicted"/>
<dbReference type="AlphaFoldDB" id="A0A9P9D494"/>
<dbReference type="EMBL" id="JAGMUV010000038">
    <property type="protein sequence ID" value="KAH7112408.1"/>
    <property type="molecule type" value="Genomic_DNA"/>
</dbReference>
<feature type="region of interest" description="Disordered" evidence="1">
    <location>
        <begin position="72"/>
        <end position="147"/>
    </location>
</feature>
<dbReference type="OrthoDB" id="10526206at2759"/>
<name>A0A9P9D494_9HYPO</name>
<evidence type="ECO:0000313" key="2">
    <source>
        <dbReference type="EMBL" id="KAH7112408.1"/>
    </source>
</evidence>
<keyword evidence="3" id="KW-1185">Reference proteome</keyword>
<dbReference type="Proteomes" id="UP000738349">
    <property type="component" value="Unassembled WGS sequence"/>
</dbReference>
<reference evidence="2" key="1">
    <citation type="journal article" date="2021" name="Nat. Commun.">
        <title>Genetic determinants of endophytism in the Arabidopsis root mycobiome.</title>
        <authorList>
            <person name="Mesny F."/>
            <person name="Miyauchi S."/>
            <person name="Thiergart T."/>
            <person name="Pickel B."/>
            <person name="Atanasova L."/>
            <person name="Karlsson M."/>
            <person name="Huettel B."/>
            <person name="Barry K.W."/>
            <person name="Haridas S."/>
            <person name="Chen C."/>
            <person name="Bauer D."/>
            <person name="Andreopoulos W."/>
            <person name="Pangilinan J."/>
            <person name="LaButti K."/>
            <person name="Riley R."/>
            <person name="Lipzen A."/>
            <person name="Clum A."/>
            <person name="Drula E."/>
            <person name="Henrissat B."/>
            <person name="Kohler A."/>
            <person name="Grigoriev I.V."/>
            <person name="Martin F.M."/>
            <person name="Hacquard S."/>
        </authorList>
    </citation>
    <scope>NUCLEOTIDE SEQUENCE</scope>
    <source>
        <strain evidence="2">MPI-CAGE-AT-0147</strain>
    </source>
</reference>
<organism evidence="2 3">
    <name type="scientific">Dactylonectria macrodidyma</name>
    <dbReference type="NCBI Taxonomy" id="307937"/>
    <lineage>
        <taxon>Eukaryota</taxon>
        <taxon>Fungi</taxon>
        <taxon>Dikarya</taxon>
        <taxon>Ascomycota</taxon>
        <taxon>Pezizomycotina</taxon>
        <taxon>Sordariomycetes</taxon>
        <taxon>Hypocreomycetidae</taxon>
        <taxon>Hypocreales</taxon>
        <taxon>Nectriaceae</taxon>
        <taxon>Dactylonectria</taxon>
    </lineage>
</organism>
<protein>
    <submittedName>
        <fullName evidence="2">Uncharacterized protein</fullName>
    </submittedName>
</protein>